<keyword evidence="5" id="KW-1185">Reference proteome</keyword>
<organism evidence="4 5">
    <name type="scientific">Aeromonas simiae</name>
    <dbReference type="NCBI Taxonomy" id="218936"/>
    <lineage>
        <taxon>Bacteria</taxon>
        <taxon>Pseudomonadati</taxon>
        <taxon>Pseudomonadota</taxon>
        <taxon>Gammaproteobacteria</taxon>
        <taxon>Aeromonadales</taxon>
        <taxon>Aeromonadaceae</taxon>
        <taxon>Aeromonas</taxon>
    </lineage>
</organism>
<gene>
    <name evidence="4" type="ORF">FE240_04965</name>
</gene>
<evidence type="ECO:0000259" key="3">
    <source>
        <dbReference type="Pfam" id="PF01370"/>
    </source>
</evidence>
<dbReference type="KEGG" id="asim:FE240_04965"/>
<accession>A0A5J6WTG5</accession>
<dbReference type="AlphaFoldDB" id="A0A5J6WTG5"/>
<comment type="subcellular location">
    <subcellularLocation>
        <location evidence="1">Membrane</location>
    </subcellularLocation>
</comment>
<keyword evidence="2" id="KW-0472">Membrane</keyword>
<evidence type="ECO:0000313" key="5">
    <source>
        <dbReference type="Proteomes" id="UP000594034"/>
    </source>
</evidence>
<evidence type="ECO:0000313" key="4">
    <source>
        <dbReference type="EMBL" id="QFI54100.1"/>
    </source>
</evidence>
<protein>
    <submittedName>
        <fullName evidence="4">NAD-dependent epimerase/dehydratase family protein</fullName>
    </submittedName>
</protein>
<evidence type="ECO:0000256" key="2">
    <source>
        <dbReference type="ARBA" id="ARBA00023136"/>
    </source>
</evidence>
<dbReference type="EMBL" id="CP040449">
    <property type="protein sequence ID" value="QFI54100.1"/>
    <property type="molecule type" value="Genomic_DNA"/>
</dbReference>
<dbReference type="Pfam" id="PF01370">
    <property type="entry name" value="Epimerase"/>
    <property type="match status" value="1"/>
</dbReference>
<dbReference type="PANTHER" id="PTHR14097">
    <property type="entry name" value="OXIDOREDUCTASE HTATIP2"/>
    <property type="match status" value="1"/>
</dbReference>
<dbReference type="Gene3D" id="3.40.50.720">
    <property type="entry name" value="NAD(P)-binding Rossmann-like Domain"/>
    <property type="match status" value="1"/>
</dbReference>
<dbReference type="InterPro" id="IPR001509">
    <property type="entry name" value="Epimerase_deHydtase"/>
</dbReference>
<dbReference type="GO" id="GO:0016020">
    <property type="term" value="C:membrane"/>
    <property type="evidence" value="ECO:0007669"/>
    <property type="project" value="UniProtKB-SubCell"/>
</dbReference>
<feature type="domain" description="NAD-dependent epimerase/dehydratase" evidence="3">
    <location>
        <begin position="4"/>
        <end position="192"/>
    </location>
</feature>
<dbReference type="PANTHER" id="PTHR14097:SF7">
    <property type="entry name" value="OXIDOREDUCTASE HTATIP2"/>
    <property type="match status" value="1"/>
</dbReference>
<sequence length="210" mass="23439">MSHILIGGATGLVGRALVQQLTPNNDLWLPCRHAGTARNGHHWLVTDFAHLTDLNLPVPIDTAFCALGTTRREAGSAEAFRRVDLDYVLSFAELARRHGCRRLVVISSLGANPHSLFLYPRTKGEMEQALLAQPWERLVIVRPSMLLGQRPPPRRSEQISQYFHPLLAPLLRGSLTRWRAIESTQVARAMVHLATGEGIDIIENEHLLTL</sequence>
<dbReference type="SUPFAM" id="SSF51735">
    <property type="entry name" value="NAD(P)-binding Rossmann-fold domains"/>
    <property type="match status" value="1"/>
</dbReference>
<reference evidence="4 5" key="1">
    <citation type="submission" date="2019-05" db="EMBL/GenBank/DDBJ databases">
        <title>OXA-830, a novel chromosomally encoded expanded-spectrum class D beta-lactamase in Aeromonas simiae.</title>
        <authorList>
            <person name="Zhou W."/>
            <person name="Chen Q."/>
        </authorList>
    </citation>
    <scope>NUCLEOTIDE SEQUENCE [LARGE SCALE GENOMIC DNA]</scope>
    <source>
        <strain evidence="4 5">A6</strain>
    </source>
</reference>
<dbReference type="Proteomes" id="UP000594034">
    <property type="component" value="Chromosome"/>
</dbReference>
<evidence type="ECO:0000256" key="1">
    <source>
        <dbReference type="ARBA" id="ARBA00004370"/>
    </source>
</evidence>
<dbReference type="InterPro" id="IPR036291">
    <property type="entry name" value="NAD(P)-bd_dom_sf"/>
</dbReference>
<dbReference type="RefSeq" id="WP_193003615.1">
    <property type="nucleotide sequence ID" value="NZ_CP040449.1"/>
</dbReference>
<proteinExistence type="predicted"/>
<name>A0A5J6WTG5_9GAMM</name>